<dbReference type="InterPro" id="IPR000160">
    <property type="entry name" value="GGDEF_dom"/>
</dbReference>
<evidence type="ECO:0000313" key="4">
    <source>
        <dbReference type="EMBL" id="MFC5729414.1"/>
    </source>
</evidence>
<feature type="transmembrane region" description="Helical" evidence="2">
    <location>
        <begin position="190"/>
        <end position="212"/>
    </location>
</feature>
<evidence type="ECO:0000256" key="1">
    <source>
        <dbReference type="SAM" id="MobiDB-lite"/>
    </source>
</evidence>
<dbReference type="Gene3D" id="3.30.70.270">
    <property type="match status" value="1"/>
</dbReference>
<feature type="transmembrane region" description="Helical" evidence="2">
    <location>
        <begin position="60"/>
        <end position="81"/>
    </location>
</feature>
<dbReference type="PROSITE" id="PS50887">
    <property type="entry name" value="GGDEF"/>
    <property type="match status" value="1"/>
</dbReference>
<dbReference type="Proteomes" id="UP001596072">
    <property type="component" value="Unassembled WGS sequence"/>
</dbReference>
<dbReference type="SMART" id="SM00267">
    <property type="entry name" value="GGDEF"/>
    <property type="match status" value="1"/>
</dbReference>
<dbReference type="PANTHER" id="PTHR45138:SF24">
    <property type="entry name" value="DIGUANYLATE CYCLASE DGCC-RELATED"/>
    <property type="match status" value="1"/>
</dbReference>
<dbReference type="PANTHER" id="PTHR45138">
    <property type="entry name" value="REGULATORY COMPONENTS OF SENSORY TRANSDUCTION SYSTEM"/>
    <property type="match status" value="1"/>
</dbReference>
<dbReference type="SUPFAM" id="SSF55073">
    <property type="entry name" value="Nucleotide cyclase"/>
    <property type="match status" value="1"/>
</dbReference>
<dbReference type="NCBIfam" id="TIGR00254">
    <property type="entry name" value="GGDEF"/>
    <property type="match status" value="1"/>
</dbReference>
<feature type="transmembrane region" description="Helical" evidence="2">
    <location>
        <begin position="218"/>
        <end position="237"/>
    </location>
</feature>
<protein>
    <submittedName>
        <fullName evidence="4">GGDEF domain-containing protein</fullName>
    </submittedName>
</protein>
<gene>
    <name evidence="4" type="ORF">ACFPQB_10845</name>
</gene>
<keyword evidence="2" id="KW-0472">Membrane</keyword>
<feature type="region of interest" description="Disordered" evidence="1">
    <location>
        <begin position="472"/>
        <end position="503"/>
    </location>
</feature>
<feature type="domain" description="GGDEF" evidence="3">
    <location>
        <begin position="352"/>
        <end position="474"/>
    </location>
</feature>
<feature type="transmembrane region" description="Helical" evidence="2">
    <location>
        <begin position="287"/>
        <end position="305"/>
    </location>
</feature>
<dbReference type="Pfam" id="PF00990">
    <property type="entry name" value="GGDEF"/>
    <property type="match status" value="1"/>
</dbReference>
<accession>A0ABW0ZJ48</accession>
<reference evidence="5" key="1">
    <citation type="journal article" date="2019" name="Int. J. Syst. Evol. Microbiol.">
        <title>The Global Catalogue of Microorganisms (GCM) 10K type strain sequencing project: providing services to taxonomists for standard genome sequencing and annotation.</title>
        <authorList>
            <consortium name="The Broad Institute Genomics Platform"/>
            <consortium name="The Broad Institute Genome Sequencing Center for Infectious Disease"/>
            <person name="Wu L."/>
            <person name="Ma J."/>
        </authorList>
    </citation>
    <scope>NUCLEOTIDE SEQUENCE [LARGE SCALE GENOMIC DNA]</scope>
    <source>
        <strain evidence="5">YIM 94188</strain>
    </source>
</reference>
<evidence type="ECO:0000259" key="3">
    <source>
        <dbReference type="PROSITE" id="PS50887"/>
    </source>
</evidence>
<keyword evidence="2" id="KW-1133">Transmembrane helix</keyword>
<feature type="transmembrane region" description="Helical" evidence="2">
    <location>
        <begin position="36"/>
        <end position="53"/>
    </location>
</feature>
<dbReference type="InterPro" id="IPR050469">
    <property type="entry name" value="Diguanylate_Cyclase"/>
</dbReference>
<comment type="caution">
    <text evidence="4">The sequence shown here is derived from an EMBL/GenBank/DDBJ whole genome shotgun (WGS) entry which is preliminary data.</text>
</comment>
<evidence type="ECO:0000256" key="2">
    <source>
        <dbReference type="SAM" id="Phobius"/>
    </source>
</evidence>
<feature type="transmembrane region" description="Helical" evidence="2">
    <location>
        <begin position="125"/>
        <end position="144"/>
    </location>
</feature>
<sequence>MQPTARPAYVALGGGLLLCALYASRAAEPEGAVLYLLGAASGTALCCVGASRMPPGARHIWWALAAGQALFLLGDVLYVLIENVLGGDPYPSVADAAYLASYPALAAGLLWLVRIRQRGRQRAALLDAAILTTAMATAGFVFIVEPSAAAGGGSVLENVVAGAYPAADVLLLALLVQMFIAGMRANVASWALVGGIVALLVADLGYVASALTDTSHPAWIDLGYLASYLLIGFAAVHPSAQALSEPTPIRSSRSLARLAWLGAALILTPVTEFVAGQDADTDHHGSVVMLAGGCLIALLVVLRMADLVQQLQYKAVELAALARRDGLTGLANRRTWDYELSRVCDAARKEGTTLHIAVLDMDHFKRFNDEHGHTMGDMVLRGTTQAWADLVQGRGFLARYGGEEFTVLLPDMGLTEAEALLDQMRRAVTHDQTCSIGLATWDHRETPADLVGRADGALYQAKGEGRDRIVVSASDRPELAGSAPAPHSPAEEAPEARPAQTAP</sequence>
<organism evidence="4 5">
    <name type="scientific">Nocardioides vastitatis</name>
    <dbReference type="NCBI Taxonomy" id="2568655"/>
    <lineage>
        <taxon>Bacteria</taxon>
        <taxon>Bacillati</taxon>
        <taxon>Actinomycetota</taxon>
        <taxon>Actinomycetes</taxon>
        <taxon>Propionibacteriales</taxon>
        <taxon>Nocardioidaceae</taxon>
        <taxon>Nocardioides</taxon>
    </lineage>
</organism>
<keyword evidence="5" id="KW-1185">Reference proteome</keyword>
<keyword evidence="2" id="KW-0812">Transmembrane</keyword>
<dbReference type="CDD" id="cd01949">
    <property type="entry name" value="GGDEF"/>
    <property type="match status" value="1"/>
</dbReference>
<proteinExistence type="predicted"/>
<dbReference type="InterPro" id="IPR029787">
    <property type="entry name" value="Nucleotide_cyclase"/>
</dbReference>
<dbReference type="InterPro" id="IPR043128">
    <property type="entry name" value="Rev_trsase/Diguanyl_cyclase"/>
</dbReference>
<feature type="transmembrane region" description="Helical" evidence="2">
    <location>
        <begin position="93"/>
        <end position="113"/>
    </location>
</feature>
<feature type="transmembrane region" description="Helical" evidence="2">
    <location>
        <begin position="258"/>
        <end position="275"/>
    </location>
</feature>
<evidence type="ECO:0000313" key="5">
    <source>
        <dbReference type="Proteomes" id="UP001596072"/>
    </source>
</evidence>
<dbReference type="EMBL" id="JBHSNS010000004">
    <property type="protein sequence ID" value="MFC5729414.1"/>
    <property type="molecule type" value="Genomic_DNA"/>
</dbReference>
<feature type="transmembrane region" description="Helical" evidence="2">
    <location>
        <begin position="164"/>
        <end position="183"/>
    </location>
</feature>
<name>A0ABW0ZJ48_9ACTN</name>
<dbReference type="RefSeq" id="WP_168798124.1">
    <property type="nucleotide sequence ID" value="NZ_JBHSNS010000004.1"/>
</dbReference>